<dbReference type="InterPro" id="IPR010994">
    <property type="entry name" value="RuvA_2-like"/>
</dbReference>
<dbReference type="PANTHER" id="PTHR21180:SF32">
    <property type="entry name" value="ENDONUCLEASE_EXONUCLEASE_PHOSPHATASE FAMILY DOMAIN-CONTAINING PROTEIN 1"/>
    <property type="match status" value="1"/>
</dbReference>
<dbReference type="EMBL" id="BAAAMJ010000043">
    <property type="protein sequence ID" value="GAA1925584.1"/>
    <property type="molecule type" value="Genomic_DNA"/>
</dbReference>
<accession>A0ABP5B115</accession>
<feature type="region of interest" description="Disordered" evidence="1">
    <location>
        <begin position="238"/>
        <end position="274"/>
    </location>
</feature>
<dbReference type="NCBIfam" id="TIGR00426">
    <property type="entry name" value="competence protein ComEA helix-hairpin-helix repeat region"/>
    <property type="match status" value="1"/>
</dbReference>
<dbReference type="Pfam" id="PF10531">
    <property type="entry name" value="SLBB"/>
    <property type="match status" value="1"/>
</dbReference>
<reference evidence="5" key="1">
    <citation type="journal article" date="2019" name="Int. J. Syst. Evol. Microbiol.">
        <title>The Global Catalogue of Microorganisms (GCM) 10K type strain sequencing project: providing services to taxonomists for standard genome sequencing and annotation.</title>
        <authorList>
            <consortium name="The Broad Institute Genomics Platform"/>
            <consortium name="The Broad Institute Genome Sequencing Center for Infectious Disease"/>
            <person name="Wu L."/>
            <person name="Ma J."/>
        </authorList>
    </citation>
    <scope>NUCLEOTIDE SEQUENCE [LARGE SCALE GENOMIC DNA]</scope>
    <source>
        <strain evidence="5">JCM 13581</strain>
    </source>
</reference>
<feature type="transmembrane region" description="Helical" evidence="2">
    <location>
        <begin position="208"/>
        <end position="228"/>
    </location>
</feature>
<organism evidence="4 5">
    <name type="scientific">Streptomyces sodiiphilus</name>
    <dbReference type="NCBI Taxonomy" id="226217"/>
    <lineage>
        <taxon>Bacteria</taxon>
        <taxon>Bacillati</taxon>
        <taxon>Actinomycetota</taxon>
        <taxon>Actinomycetes</taxon>
        <taxon>Kitasatosporales</taxon>
        <taxon>Streptomycetaceae</taxon>
        <taxon>Streptomyces</taxon>
    </lineage>
</organism>
<feature type="domain" description="Helix-hairpin-helix DNA-binding motif class 1" evidence="3">
    <location>
        <begin position="398"/>
        <end position="417"/>
    </location>
</feature>
<keyword evidence="2" id="KW-0472">Membrane</keyword>
<feature type="compositionally biased region" description="Low complexity" evidence="1">
    <location>
        <begin position="238"/>
        <end position="269"/>
    </location>
</feature>
<dbReference type="InterPro" id="IPR051675">
    <property type="entry name" value="Endo/Exo/Phosphatase_dom_1"/>
</dbReference>
<feature type="compositionally biased region" description="Basic and acidic residues" evidence="1">
    <location>
        <begin position="77"/>
        <end position="91"/>
    </location>
</feature>
<dbReference type="Pfam" id="PF12836">
    <property type="entry name" value="HHH_3"/>
    <property type="match status" value="1"/>
</dbReference>
<keyword evidence="2" id="KW-1133">Transmembrane helix</keyword>
<feature type="compositionally biased region" description="Basic residues" evidence="1">
    <location>
        <begin position="16"/>
        <end position="31"/>
    </location>
</feature>
<protein>
    <submittedName>
        <fullName evidence="4">ComEA family DNA-binding protein</fullName>
    </submittedName>
</protein>
<evidence type="ECO:0000313" key="4">
    <source>
        <dbReference type="EMBL" id="GAA1925584.1"/>
    </source>
</evidence>
<name>A0ABP5B115_9ACTN</name>
<keyword evidence="4" id="KW-0238">DNA-binding</keyword>
<evidence type="ECO:0000259" key="3">
    <source>
        <dbReference type="SMART" id="SM00278"/>
    </source>
</evidence>
<dbReference type="Gene3D" id="3.10.560.10">
    <property type="entry name" value="Outer membrane lipoprotein wza domain like"/>
    <property type="match status" value="1"/>
</dbReference>
<dbReference type="PANTHER" id="PTHR21180">
    <property type="entry name" value="ENDONUCLEASE/EXONUCLEASE/PHOSPHATASE FAMILY DOMAIN-CONTAINING PROTEIN 1"/>
    <property type="match status" value="1"/>
</dbReference>
<gene>
    <name evidence="4" type="ORF">GCM10009716_37310</name>
</gene>
<dbReference type="Gene3D" id="1.10.150.320">
    <property type="entry name" value="Photosystem II 12 kDa extrinsic protein"/>
    <property type="match status" value="1"/>
</dbReference>
<proteinExistence type="predicted"/>
<dbReference type="SMART" id="SM00278">
    <property type="entry name" value="HhH1"/>
    <property type="match status" value="2"/>
</dbReference>
<dbReference type="GO" id="GO:0003677">
    <property type="term" value="F:DNA binding"/>
    <property type="evidence" value="ECO:0007669"/>
    <property type="project" value="UniProtKB-KW"/>
</dbReference>
<evidence type="ECO:0000256" key="2">
    <source>
        <dbReference type="SAM" id="Phobius"/>
    </source>
</evidence>
<dbReference type="InterPro" id="IPR019554">
    <property type="entry name" value="Soluble_ligand-bd"/>
</dbReference>
<feature type="domain" description="Helix-hairpin-helix DNA-binding motif class 1" evidence="3">
    <location>
        <begin position="368"/>
        <end position="387"/>
    </location>
</feature>
<dbReference type="InterPro" id="IPR003583">
    <property type="entry name" value="Hlx-hairpin-Hlx_DNA-bd_motif"/>
</dbReference>
<keyword evidence="2" id="KW-0812">Transmembrane</keyword>
<keyword evidence="5" id="KW-1185">Reference proteome</keyword>
<feature type="compositionally biased region" description="Low complexity" evidence="1">
    <location>
        <begin position="33"/>
        <end position="54"/>
    </location>
</feature>
<comment type="caution">
    <text evidence="4">The sequence shown here is derived from an EMBL/GenBank/DDBJ whole genome shotgun (WGS) entry which is preliminary data.</text>
</comment>
<evidence type="ECO:0000256" key="1">
    <source>
        <dbReference type="SAM" id="MobiDB-lite"/>
    </source>
</evidence>
<feature type="region of interest" description="Disordered" evidence="1">
    <location>
        <begin position="1"/>
        <end position="180"/>
    </location>
</feature>
<dbReference type="InterPro" id="IPR004509">
    <property type="entry name" value="Competence_ComEA_HhH"/>
</dbReference>
<dbReference type="SUPFAM" id="SSF47781">
    <property type="entry name" value="RuvA domain 2-like"/>
    <property type="match status" value="1"/>
</dbReference>
<sequence>METTRVRRPSGAGRGPGRHGRGGPGRGRRPHTGPLDPRARAAALLTPAGGLPRASGVLVPFPPPAPAPAAGHRVLRRRDDGDGWHTGREEQSPPVKPPGHGTEGAAPHPAPVPSWAVRDRPGKPSAPLAHPARGSTAAEGREEAGEPPSRAAEPGTGDGRADPAGAPPPGGPDPSEAGPLPVRERWRLAVLERLPLWAQARCGIEPRALIALCAVLAVAAGFAAHHYASVRPRPVPVARAEPVPSPEPGSGAAPADADPAAGAGAAPGAQDTGQAEVTVDVAGEVRNPGVHTLPSGSRVMDAIEAAGGSRPGADTDGLNRARVLADGEHIVVGAPPAGAGHDAALPAGGAPPGQGAGGAISLSTATAEQLQTLPGVGPVLAGNILAYRQQHGGFTSVDQLREVSGIGDRRLADIRDRVTP</sequence>
<dbReference type="Proteomes" id="UP001501303">
    <property type="component" value="Unassembled WGS sequence"/>
</dbReference>
<dbReference type="RefSeq" id="WP_344263852.1">
    <property type="nucleotide sequence ID" value="NZ_BAAAMJ010000043.1"/>
</dbReference>
<evidence type="ECO:0000313" key="5">
    <source>
        <dbReference type="Proteomes" id="UP001501303"/>
    </source>
</evidence>